<feature type="binding site" evidence="11 12">
    <location>
        <begin position="22"/>
        <end position="24"/>
    </location>
    <ligand>
        <name>substrate</name>
    </ligand>
</feature>
<dbReference type="PROSITE" id="PS00111">
    <property type="entry name" value="PGLYCERATE_KINASE"/>
    <property type="match status" value="1"/>
</dbReference>
<keyword evidence="6 11" id="KW-0808">Transferase</keyword>
<evidence type="ECO:0000256" key="5">
    <source>
        <dbReference type="ARBA" id="ARBA00016471"/>
    </source>
</evidence>
<feature type="binding site" evidence="12">
    <location>
        <position position="99"/>
    </location>
    <ligand>
        <name>(2R)-3-phosphoglycerate</name>
        <dbReference type="ChEBI" id="CHEBI:58272"/>
    </ligand>
</feature>
<evidence type="ECO:0000256" key="3">
    <source>
        <dbReference type="ARBA" id="ARBA00008982"/>
    </source>
</evidence>
<evidence type="ECO:0000256" key="11">
    <source>
        <dbReference type="HAMAP-Rule" id="MF_00145"/>
    </source>
</evidence>
<sequence length="349" mass="37002">MRLPRSVETADVAGKRVLVRADLNVPLADGRVADDTRIRAARPTLRWLLDHGAAEVAVCSHLGRPQSDADRTRFAMAPVAERLRSLLPDGRVRVLENTRFDPRETANDPGFARELARGMDVYVNDAFGSAHRAHSSTEAVAHLLPAYAGFLLLDELEHLGRLLGEVERPFVLVAGGAKVDDKLAVLENLGGRADAVLIGGKMAEQVRVANPLSFPVELPLDVVAASSFDADAETQVVDVDAVPDGWLGLDIGPRTARVFAAAVRGARTIFWNGPMGVFEWERFAAGTRAVAEAVADADAYSVVGGGDSVRAIQELGLADRVSWVSTGGGASLELLAGVELPGVAAIPEA</sequence>
<feature type="binding site" evidence="11">
    <location>
        <position position="37"/>
    </location>
    <ligand>
        <name>substrate</name>
    </ligand>
</feature>
<dbReference type="OrthoDB" id="9808460at2"/>
<feature type="binding site" evidence="11 12">
    <location>
        <begin position="61"/>
        <end position="64"/>
    </location>
    <ligand>
        <name>substrate</name>
    </ligand>
</feature>
<evidence type="ECO:0000256" key="12">
    <source>
        <dbReference type="PIRSR" id="PIRSR000724-1"/>
    </source>
</evidence>
<reference evidence="16" key="2">
    <citation type="journal article" date="2019" name="MicrobiologyOpen">
        <title>High-quality draft genome sequence of Gaiella occulta isolated from a 150 meter deep mineral water borehole and comparison with the genome sequences of other deep-branching lineages of the phylum Actinobacteria.</title>
        <authorList>
            <person name="Severino R."/>
            <person name="Froufe H.J.C."/>
            <person name="Barroso C."/>
            <person name="Albuquerque L."/>
            <person name="Lobo-da-Cunha A."/>
            <person name="da Costa M.S."/>
            <person name="Egas C."/>
        </authorList>
    </citation>
    <scope>NUCLEOTIDE SEQUENCE [LARGE SCALE GENOMIC DNA]</scope>
    <source>
        <strain evidence="16">F2-233</strain>
    </source>
</reference>
<evidence type="ECO:0000256" key="14">
    <source>
        <dbReference type="RuleBase" id="RU000532"/>
    </source>
</evidence>
<dbReference type="InterPro" id="IPR015824">
    <property type="entry name" value="Phosphoglycerate_kinase_N"/>
</dbReference>
<dbReference type="GO" id="GO:0006094">
    <property type="term" value="P:gluconeogenesis"/>
    <property type="evidence" value="ECO:0007669"/>
    <property type="project" value="TreeGrafter"/>
</dbReference>
<feature type="binding site" evidence="11 13">
    <location>
        <begin position="305"/>
        <end position="308"/>
    </location>
    <ligand>
        <name>ATP</name>
        <dbReference type="ChEBI" id="CHEBI:30616"/>
    </ligand>
</feature>
<evidence type="ECO:0000313" key="16">
    <source>
        <dbReference type="Proteomes" id="UP000254134"/>
    </source>
</evidence>
<evidence type="ECO:0000256" key="13">
    <source>
        <dbReference type="PIRSR" id="PIRSR000724-2"/>
    </source>
</evidence>
<comment type="similarity">
    <text evidence="3 11 14">Belongs to the phosphoglycerate kinase family.</text>
</comment>
<keyword evidence="9 11" id="KW-0067">ATP-binding</keyword>
<dbReference type="GO" id="GO:0005829">
    <property type="term" value="C:cytosol"/>
    <property type="evidence" value="ECO:0007669"/>
    <property type="project" value="TreeGrafter"/>
</dbReference>
<accession>A0A7M2YYL2</accession>
<feature type="binding site" evidence="12">
    <location>
        <position position="37"/>
    </location>
    <ligand>
        <name>(2R)-3-phosphoglycerate</name>
        <dbReference type="ChEBI" id="CHEBI:58272"/>
    </ligand>
</feature>
<keyword evidence="8 11" id="KW-0418">Kinase</keyword>
<keyword evidence="10 11" id="KW-0324">Glycolysis</keyword>
<feature type="binding site" evidence="11 13">
    <location>
        <position position="248"/>
    </location>
    <ligand>
        <name>ATP</name>
        <dbReference type="ChEBI" id="CHEBI:30616"/>
    </ligand>
</feature>
<dbReference type="PANTHER" id="PTHR11406:SF23">
    <property type="entry name" value="PHOSPHOGLYCERATE KINASE 1, CHLOROPLASTIC-RELATED"/>
    <property type="match status" value="1"/>
</dbReference>
<feature type="binding site" evidence="11 13">
    <location>
        <position position="182"/>
    </location>
    <ligand>
        <name>ATP</name>
        <dbReference type="ChEBI" id="CHEBI:30616"/>
    </ligand>
</feature>
<dbReference type="Gene3D" id="3.40.50.1260">
    <property type="entry name" value="Phosphoglycerate kinase, N-terminal domain"/>
    <property type="match status" value="4"/>
</dbReference>
<comment type="subunit">
    <text evidence="11">Monomer.</text>
</comment>
<evidence type="ECO:0000256" key="10">
    <source>
        <dbReference type="ARBA" id="ARBA00023152"/>
    </source>
</evidence>
<evidence type="ECO:0000256" key="6">
    <source>
        <dbReference type="ARBA" id="ARBA00022679"/>
    </source>
</evidence>
<evidence type="ECO:0000313" key="15">
    <source>
        <dbReference type="EMBL" id="RDI75245.1"/>
    </source>
</evidence>
<dbReference type="PIRSF" id="PIRSF000724">
    <property type="entry name" value="Pgk"/>
    <property type="match status" value="1"/>
</dbReference>
<evidence type="ECO:0000256" key="2">
    <source>
        <dbReference type="ARBA" id="ARBA00004838"/>
    </source>
</evidence>
<dbReference type="Pfam" id="PF00162">
    <property type="entry name" value="PGK"/>
    <property type="match status" value="2"/>
</dbReference>
<feature type="binding site" evidence="11">
    <location>
        <position position="99"/>
    </location>
    <ligand>
        <name>substrate</name>
    </ligand>
</feature>
<dbReference type="GO" id="GO:0004618">
    <property type="term" value="F:phosphoglycerate kinase activity"/>
    <property type="evidence" value="ECO:0007669"/>
    <property type="project" value="UniProtKB-UniRule"/>
</dbReference>
<dbReference type="SUPFAM" id="SSF53748">
    <property type="entry name" value="Phosphoglycerate kinase"/>
    <property type="match status" value="1"/>
</dbReference>
<feature type="binding site" evidence="12">
    <location>
        <position position="132"/>
    </location>
    <ligand>
        <name>(2R)-3-phosphoglycerate</name>
        <dbReference type="ChEBI" id="CHEBI:58272"/>
    </ligand>
</feature>
<feature type="binding site" evidence="11 13">
    <location>
        <position position="279"/>
    </location>
    <ligand>
        <name>ATP</name>
        <dbReference type="ChEBI" id="CHEBI:30616"/>
    </ligand>
</feature>
<dbReference type="EMBL" id="QQZY01000002">
    <property type="protein sequence ID" value="RDI75245.1"/>
    <property type="molecule type" value="Genomic_DNA"/>
</dbReference>
<dbReference type="GO" id="GO:0006096">
    <property type="term" value="P:glycolytic process"/>
    <property type="evidence" value="ECO:0007669"/>
    <property type="project" value="UniProtKB-UniRule"/>
</dbReference>
<dbReference type="PANTHER" id="PTHR11406">
    <property type="entry name" value="PHOSPHOGLYCERATE KINASE"/>
    <property type="match status" value="1"/>
</dbReference>
<comment type="catalytic activity">
    <reaction evidence="1 11 14">
        <text>(2R)-3-phosphoglycerate + ATP = (2R)-3-phospho-glyceroyl phosphate + ADP</text>
        <dbReference type="Rhea" id="RHEA:14801"/>
        <dbReference type="ChEBI" id="CHEBI:30616"/>
        <dbReference type="ChEBI" id="CHEBI:57604"/>
        <dbReference type="ChEBI" id="CHEBI:58272"/>
        <dbReference type="ChEBI" id="CHEBI:456216"/>
        <dbReference type="EC" id="2.7.2.3"/>
    </reaction>
</comment>
<evidence type="ECO:0000256" key="1">
    <source>
        <dbReference type="ARBA" id="ARBA00000642"/>
    </source>
</evidence>
<comment type="caution">
    <text evidence="15">The sequence shown here is derived from an EMBL/GenBank/DDBJ whole genome shotgun (WGS) entry which is preliminary data.</text>
</comment>
<evidence type="ECO:0000256" key="8">
    <source>
        <dbReference type="ARBA" id="ARBA00022777"/>
    </source>
</evidence>
<dbReference type="HAMAP" id="MF_00145">
    <property type="entry name" value="Phosphoglyc_kinase"/>
    <property type="match status" value="1"/>
</dbReference>
<keyword evidence="11" id="KW-0963">Cytoplasm</keyword>
<evidence type="ECO:0000256" key="9">
    <source>
        <dbReference type="ARBA" id="ARBA00022840"/>
    </source>
</evidence>
<dbReference type="InterPro" id="IPR036043">
    <property type="entry name" value="Phosphoglycerate_kinase_sf"/>
</dbReference>
<dbReference type="UniPathway" id="UPA00109">
    <property type="reaction ID" value="UER00185"/>
</dbReference>
<dbReference type="InterPro" id="IPR015911">
    <property type="entry name" value="Phosphoglycerate_kinase_CS"/>
</dbReference>
<dbReference type="PRINTS" id="PR00477">
    <property type="entry name" value="PHGLYCKINASE"/>
</dbReference>
<dbReference type="GO" id="GO:0043531">
    <property type="term" value="F:ADP binding"/>
    <property type="evidence" value="ECO:0007669"/>
    <property type="project" value="TreeGrafter"/>
</dbReference>
<dbReference type="GO" id="GO:0005524">
    <property type="term" value="F:ATP binding"/>
    <property type="evidence" value="ECO:0007669"/>
    <property type="project" value="UniProtKB-KW"/>
</dbReference>
<proteinExistence type="inferred from homology"/>
<dbReference type="FunFam" id="3.40.50.1260:FF:000031">
    <property type="entry name" value="Phosphoglycerate kinase 1"/>
    <property type="match status" value="1"/>
</dbReference>
<dbReference type="EC" id="2.7.2.3" evidence="4 11"/>
<dbReference type="InterPro" id="IPR001576">
    <property type="entry name" value="Phosphoglycerate_kinase"/>
</dbReference>
<dbReference type="AlphaFoldDB" id="A0A7M2YYL2"/>
<evidence type="ECO:0000256" key="7">
    <source>
        <dbReference type="ARBA" id="ARBA00022741"/>
    </source>
</evidence>
<organism evidence="15 16">
    <name type="scientific">Gaiella occulta</name>
    <dbReference type="NCBI Taxonomy" id="1002870"/>
    <lineage>
        <taxon>Bacteria</taxon>
        <taxon>Bacillati</taxon>
        <taxon>Actinomycetota</taxon>
        <taxon>Thermoleophilia</taxon>
        <taxon>Gaiellales</taxon>
        <taxon>Gaiellaceae</taxon>
        <taxon>Gaiella</taxon>
    </lineage>
</organism>
<reference evidence="15 16" key="1">
    <citation type="submission" date="2018-07" db="EMBL/GenBank/DDBJ databases">
        <title>High-quality-draft genome sequence of Gaiella occulta.</title>
        <authorList>
            <person name="Severino R."/>
            <person name="Froufe H.J.C."/>
            <person name="Rainey F.A."/>
            <person name="Barroso C."/>
            <person name="Albuquerque L."/>
            <person name="Lobo-Da-Cunha A."/>
            <person name="Da Costa M.S."/>
            <person name="Egas C."/>
        </authorList>
    </citation>
    <scope>NUCLEOTIDE SEQUENCE [LARGE SCALE GENOMIC DNA]</scope>
    <source>
        <strain evidence="15 16">F2-233</strain>
    </source>
</reference>
<feature type="binding site" evidence="11">
    <location>
        <position position="132"/>
    </location>
    <ligand>
        <name>substrate</name>
    </ligand>
</feature>
<comment type="pathway">
    <text evidence="2 11">Carbohydrate degradation; glycolysis; pyruvate from D-glyceraldehyde 3-phosphate: step 2/5.</text>
</comment>
<keyword evidence="7 11" id="KW-0547">Nucleotide-binding</keyword>
<protein>
    <recommendedName>
        <fullName evidence="5 11">Phosphoglycerate kinase</fullName>
        <ecNumber evidence="4 11">2.7.2.3</ecNumber>
    </recommendedName>
</protein>
<gene>
    <name evidence="11" type="primary">pgk</name>
    <name evidence="15" type="ORF">Gocc_1043</name>
</gene>
<comment type="subcellular location">
    <subcellularLocation>
        <location evidence="11">Cytoplasm</location>
    </subcellularLocation>
</comment>
<evidence type="ECO:0000256" key="4">
    <source>
        <dbReference type="ARBA" id="ARBA00013061"/>
    </source>
</evidence>
<dbReference type="Proteomes" id="UP000254134">
    <property type="component" value="Unassembled WGS sequence"/>
</dbReference>
<name>A0A7M2YYL2_9ACTN</name>
<keyword evidence="16" id="KW-1185">Reference proteome</keyword>